<reference evidence="1" key="1">
    <citation type="journal article" date="2023" name="Mol. Phylogenet. Evol.">
        <title>Genome-scale phylogeny and comparative genomics of the fungal order Sordariales.</title>
        <authorList>
            <person name="Hensen N."/>
            <person name="Bonometti L."/>
            <person name="Westerberg I."/>
            <person name="Brannstrom I.O."/>
            <person name="Guillou S."/>
            <person name="Cros-Aarteil S."/>
            <person name="Calhoun S."/>
            <person name="Haridas S."/>
            <person name="Kuo A."/>
            <person name="Mondo S."/>
            <person name="Pangilinan J."/>
            <person name="Riley R."/>
            <person name="LaButti K."/>
            <person name="Andreopoulos B."/>
            <person name="Lipzen A."/>
            <person name="Chen C."/>
            <person name="Yan M."/>
            <person name="Daum C."/>
            <person name="Ng V."/>
            <person name="Clum A."/>
            <person name="Steindorff A."/>
            <person name="Ohm R.A."/>
            <person name="Martin F."/>
            <person name="Silar P."/>
            <person name="Natvig D.O."/>
            <person name="Lalanne C."/>
            <person name="Gautier V."/>
            <person name="Ament-Velasquez S.L."/>
            <person name="Kruys A."/>
            <person name="Hutchinson M.I."/>
            <person name="Powell A.J."/>
            <person name="Barry K."/>
            <person name="Miller A.N."/>
            <person name="Grigoriev I.V."/>
            <person name="Debuchy R."/>
            <person name="Gladieux P."/>
            <person name="Hiltunen Thoren M."/>
            <person name="Johannesson H."/>
        </authorList>
    </citation>
    <scope>NUCLEOTIDE SEQUENCE</scope>
    <source>
        <strain evidence="1">CBS 757.83</strain>
    </source>
</reference>
<evidence type="ECO:0000313" key="2">
    <source>
        <dbReference type="Proteomes" id="UP001305647"/>
    </source>
</evidence>
<protein>
    <submittedName>
        <fullName evidence="1">Uncharacterized protein</fullName>
    </submittedName>
</protein>
<comment type="caution">
    <text evidence="1">The sequence shown here is derived from an EMBL/GenBank/DDBJ whole genome shotgun (WGS) entry which is preliminary data.</text>
</comment>
<reference evidence="1" key="2">
    <citation type="submission" date="2023-05" db="EMBL/GenBank/DDBJ databases">
        <authorList>
            <consortium name="Lawrence Berkeley National Laboratory"/>
            <person name="Steindorff A."/>
            <person name="Hensen N."/>
            <person name="Bonometti L."/>
            <person name="Westerberg I."/>
            <person name="Brannstrom I.O."/>
            <person name="Guillou S."/>
            <person name="Cros-Aarteil S."/>
            <person name="Calhoun S."/>
            <person name="Haridas S."/>
            <person name="Kuo A."/>
            <person name="Mondo S."/>
            <person name="Pangilinan J."/>
            <person name="Riley R."/>
            <person name="Labutti K."/>
            <person name="Andreopoulos B."/>
            <person name="Lipzen A."/>
            <person name="Chen C."/>
            <person name="Yanf M."/>
            <person name="Daum C."/>
            <person name="Ng V."/>
            <person name="Clum A."/>
            <person name="Ohm R."/>
            <person name="Martin F."/>
            <person name="Silar P."/>
            <person name="Natvig D."/>
            <person name="Lalanne C."/>
            <person name="Gautier V."/>
            <person name="Ament-Velasquez S.L."/>
            <person name="Kruys A."/>
            <person name="Hutchinson M.I."/>
            <person name="Powell A.J."/>
            <person name="Barry K."/>
            <person name="Miller A.N."/>
            <person name="Grigoriev I.V."/>
            <person name="Debuchy R."/>
            <person name="Gladieux P."/>
            <person name="Thoren M.H."/>
            <person name="Johannesson H."/>
        </authorList>
    </citation>
    <scope>NUCLEOTIDE SEQUENCE</scope>
    <source>
        <strain evidence="1">CBS 757.83</strain>
    </source>
</reference>
<keyword evidence="2" id="KW-1185">Reference proteome</keyword>
<name>A0AAN6PQ68_9PEZI</name>
<dbReference type="AlphaFoldDB" id="A0AAN6PQ68"/>
<accession>A0AAN6PQ68</accession>
<dbReference type="Proteomes" id="UP001305647">
    <property type="component" value="Unassembled WGS sequence"/>
</dbReference>
<evidence type="ECO:0000313" key="1">
    <source>
        <dbReference type="EMBL" id="KAK4095934.1"/>
    </source>
</evidence>
<gene>
    <name evidence="1" type="ORF">N658DRAFT_502136</name>
</gene>
<dbReference type="EMBL" id="MU863757">
    <property type="protein sequence ID" value="KAK4095934.1"/>
    <property type="molecule type" value="Genomic_DNA"/>
</dbReference>
<proteinExistence type="predicted"/>
<sequence>MDTGRRCALQAPIPHRTSLDAYPRGSRVQTGFVDKILPRYIPIGIHINHIDMTKFTSTHNPGFVAVSRELRRWIRDIDAAESHRENPPFSNNQDCGRAARHCRSARRWKSAIQQCRHGHAEEC</sequence>
<organism evidence="1 2">
    <name type="scientific">Parathielavia hyrcaniae</name>
    <dbReference type="NCBI Taxonomy" id="113614"/>
    <lineage>
        <taxon>Eukaryota</taxon>
        <taxon>Fungi</taxon>
        <taxon>Dikarya</taxon>
        <taxon>Ascomycota</taxon>
        <taxon>Pezizomycotina</taxon>
        <taxon>Sordariomycetes</taxon>
        <taxon>Sordariomycetidae</taxon>
        <taxon>Sordariales</taxon>
        <taxon>Chaetomiaceae</taxon>
        <taxon>Parathielavia</taxon>
    </lineage>
</organism>